<dbReference type="PANTHER" id="PTHR47592:SF27">
    <property type="entry name" value="OS08G0421700 PROTEIN"/>
    <property type="match status" value="1"/>
</dbReference>
<keyword evidence="1" id="KW-0862">Zinc</keyword>
<evidence type="ECO:0000256" key="1">
    <source>
        <dbReference type="PROSITE-ProRule" id="PRU00047"/>
    </source>
</evidence>
<dbReference type="InterPro" id="IPR001878">
    <property type="entry name" value="Znf_CCHC"/>
</dbReference>
<keyword evidence="1" id="KW-0479">Metal-binding</keyword>
<feature type="region of interest" description="Disordered" evidence="2">
    <location>
        <begin position="62"/>
        <end position="97"/>
    </location>
</feature>
<proteinExistence type="predicted"/>
<accession>A0A151S1H3</accession>
<evidence type="ECO:0000256" key="2">
    <source>
        <dbReference type="SAM" id="MobiDB-lite"/>
    </source>
</evidence>
<sequence length="236" mass="27294">MSNLASKLKALKLELSDDLFVHLVLISLLTHFGQFKVSYNTQKDKWTLNELISHCVQEEERQQREKTESAHLASSSQSRKRKNNKDVVERTSQQKKVKKDENTPTCFFCKKPGHMKKECPKYASWRVKKGNFLSFVCSEVNLAFVPRDTWWVDSGATTHISVSMQGCLWSRPPSDNERFIYVGDGNKVTVEAIGTFRLQLKTGFHLDLFETFVVQSFRRNLIFISSLDKFGFLLFI</sequence>
<dbReference type="SUPFAM" id="SSF57756">
    <property type="entry name" value="Retrovirus zinc finger-like domains"/>
    <property type="match status" value="1"/>
</dbReference>
<dbReference type="InterPro" id="IPR036875">
    <property type="entry name" value="Znf_CCHC_sf"/>
</dbReference>
<dbReference type="GO" id="GO:0008270">
    <property type="term" value="F:zinc ion binding"/>
    <property type="evidence" value="ECO:0007669"/>
    <property type="project" value="UniProtKB-KW"/>
</dbReference>
<dbReference type="PANTHER" id="PTHR47592">
    <property type="entry name" value="PBF68 PROTEIN"/>
    <property type="match status" value="1"/>
</dbReference>
<dbReference type="Pfam" id="PF14223">
    <property type="entry name" value="Retrotran_gag_2"/>
    <property type="match status" value="1"/>
</dbReference>
<dbReference type="Pfam" id="PF00098">
    <property type="entry name" value="zf-CCHC"/>
    <property type="match status" value="1"/>
</dbReference>
<dbReference type="SMART" id="SM00343">
    <property type="entry name" value="ZnF_C2HC"/>
    <property type="match status" value="1"/>
</dbReference>
<organism evidence="4 5">
    <name type="scientific">Cajanus cajan</name>
    <name type="common">Pigeon pea</name>
    <name type="synonym">Cajanus indicus</name>
    <dbReference type="NCBI Taxonomy" id="3821"/>
    <lineage>
        <taxon>Eukaryota</taxon>
        <taxon>Viridiplantae</taxon>
        <taxon>Streptophyta</taxon>
        <taxon>Embryophyta</taxon>
        <taxon>Tracheophyta</taxon>
        <taxon>Spermatophyta</taxon>
        <taxon>Magnoliopsida</taxon>
        <taxon>eudicotyledons</taxon>
        <taxon>Gunneridae</taxon>
        <taxon>Pentapetalae</taxon>
        <taxon>rosids</taxon>
        <taxon>fabids</taxon>
        <taxon>Fabales</taxon>
        <taxon>Fabaceae</taxon>
        <taxon>Papilionoideae</taxon>
        <taxon>50 kb inversion clade</taxon>
        <taxon>NPAAA clade</taxon>
        <taxon>indigoferoid/millettioid clade</taxon>
        <taxon>Phaseoleae</taxon>
        <taxon>Cajanus</taxon>
    </lineage>
</organism>
<name>A0A151S1H3_CAJCA</name>
<keyword evidence="5" id="KW-1185">Reference proteome</keyword>
<protein>
    <submittedName>
        <fullName evidence="4">Retrovirus-related Pol polyprotein from transposon TNT 1-94</fullName>
    </submittedName>
</protein>
<reference evidence="4" key="1">
    <citation type="journal article" date="2012" name="Nat. Biotechnol.">
        <title>Draft genome sequence of pigeonpea (Cajanus cajan), an orphan legume crop of resource-poor farmers.</title>
        <authorList>
            <person name="Varshney R.K."/>
            <person name="Chen W."/>
            <person name="Li Y."/>
            <person name="Bharti A.K."/>
            <person name="Saxena R.K."/>
            <person name="Schlueter J.A."/>
            <person name="Donoghue M.T."/>
            <person name="Azam S."/>
            <person name="Fan G."/>
            <person name="Whaley A.M."/>
            <person name="Farmer A.D."/>
            <person name="Sheridan J."/>
            <person name="Iwata A."/>
            <person name="Tuteja R."/>
            <person name="Penmetsa R.V."/>
            <person name="Wu W."/>
            <person name="Upadhyaya H.D."/>
            <person name="Yang S.P."/>
            <person name="Shah T."/>
            <person name="Saxena K.B."/>
            <person name="Michael T."/>
            <person name="McCombie W.R."/>
            <person name="Yang B."/>
            <person name="Zhang G."/>
            <person name="Yang H."/>
            <person name="Wang J."/>
            <person name="Spillane C."/>
            <person name="Cook D.R."/>
            <person name="May G.D."/>
            <person name="Xu X."/>
            <person name="Jackson S.A."/>
        </authorList>
    </citation>
    <scope>NUCLEOTIDE SEQUENCE [LARGE SCALE GENOMIC DNA]</scope>
</reference>
<gene>
    <name evidence="4" type="ORF">KK1_029698</name>
</gene>
<evidence type="ECO:0000259" key="3">
    <source>
        <dbReference type="PROSITE" id="PS50158"/>
    </source>
</evidence>
<dbReference type="PROSITE" id="PS50158">
    <property type="entry name" value="ZF_CCHC"/>
    <property type="match status" value="1"/>
</dbReference>
<dbReference type="OMA" id="TENWNIE"/>
<dbReference type="Gene3D" id="4.10.60.10">
    <property type="entry name" value="Zinc finger, CCHC-type"/>
    <property type="match status" value="1"/>
</dbReference>
<keyword evidence="1" id="KW-0863">Zinc-finger</keyword>
<dbReference type="GO" id="GO:0003676">
    <property type="term" value="F:nucleic acid binding"/>
    <property type="evidence" value="ECO:0007669"/>
    <property type="project" value="InterPro"/>
</dbReference>
<dbReference type="InterPro" id="IPR054722">
    <property type="entry name" value="PolX-like_BBD"/>
</dbReference>
<evidence type="ECO:0000313" key="4">
    <source>
        <dbReference type="EMBL" id="KYP48636.1"/>
    </source>
</evidence>
<dbReference type="EMBL" id="KQ483495">
    <property type="protein sequence ID" value="KYP48636.1"/>
    <property type="molecule type" value="Genomic_DNA"/>
</dbReference>
<evidence type="ECO:0000313" key="5">
    <source>
        <dbReference type="Proteomes" id="UP000075243"/>
    </source>
</evidence>
<feature type="domain" description="CCHC-type" evidence="3">
    <location>
        <begin position="106"/>
        <end position="121"/>
    </location>
</feature>
<dbReference type="Pfam" id="PF22936">
    <property type="entry name" value="Pol_BBD"/>
    <property type="match status" value="1"/>
</dbReference>
<dbReference type="Proteomes" id="UP000075243">
    <property type="component" value="Unassembled WGS sequence"/>
</dbReference>
<dbReference type="AlphaFoldDB" id="A0A151S1H3"/>
<dbReference type="Gramene" id="C.cajan_30392.t">
    <property type="protein sequence ID" value="C.cajan_30392.t.cds1"/>
    <property type="gene ID" value="C.cajan_30392"/>
</dbReference>